<dbReference type="EMBL" id="DRNB01000179">
    <property type="protein sequence ID" value="HHJ64253.1"/>
    <property type="molecule type" value="Genomic_DNA"/>
</dbReference>
<dbReference type="GO" id="GO:0003677">
    <property type="term" value="F:DNA binding"/>
    <property type="evidence" value="ECO:0007669"/>
    <property type="project" value="UniProtKB-KW"/>
</dbReference>
<evidence type="ECO:0000259" key="4">
    <source>
        <dbReference type="PROSITE" id="PS50042"/>
    </source>
</evidence>
<dbReference type="InterPro" id="IPR014710">
    <property type="entry name" value="RmlC-like_jellyroll"/>
</dbReference>
<protein>
    <submittedName>
        <fullName evidence="6">Crp/Fnr family transcriptional regulator</fullName>
    </submittedName>
</protein>
<sequence length="241" mass="27709">MGKRAASKRKTPEDIKLDFTSRIHLFEDLNPEELREATRYMTLKSYERGDYLFFEEDAEPGIFILVEGLVKLIKETQDGKTIIVRLVFPGDVFGWIEWGRAQGNITYYTAMAVLDSKVLYISNRDFINLAIKYPAVAIRMTCDATANLLQTYEILKSIASGRVEERIAKVLLELAEKAGTRKNDKIIIRLPLTRQDIAEMTGTTVETAIRVMSRWKKQGIINTERGYIEILNRRELEKLLV</sequence>
<dbReference type="CDD" id="cd00038">
    <property type="entry name" value="CAP_ED"/>
    <property type="match status" value="1"/>
</dbReference>
<keyword evidence="1" id="KW-0805">Transcription regulation</keyword>
<feature type="domain" description="HTH crp-type" evidence="5">
    <location>
        <begin position="161"/>
        <end position="234"/>
    </location>
</feature>
<dbReference type="SMART" id="SM00419">
    <property type="entry name" value="HTH_CRP"/>
    <property type="match status" value="1"/>
</dbReference>
<reference evidence="6" key="1">
    <citation type="journal article" date="2020" name="mSystems">
        <title>Genome- and Community-Level Interaction Insights into Carbon Utilization and Element Cycling Functions of Hydrothermarchaeota in Hydrothermal Sediment.</title>
        <authorList>
            <person name="Zhou Z."/>
            <person name="Liu Y."/>
            <person name="Xu W."/>
            <person name="Pan J."/>
            <person name="Luo Z.H."/>
            <person name="Li M."/>
        </authorList>
    </citation>
    <scope>NUCLEOTIDE SEQUENCE [LARGE SCALE GENOMIC DNA]</scope>
    <source>
        <strain evidence="6">HyVt-501</strain>
    </source>
</reference>
<dbReference type="PRINTS" id="PR00034">
    <property type="entry name" value="HTHCRP"/>
</dbReference>
<organism evidence="6">
    <name type="scientific">Aquifex aeolicus</name>
    <dbReference type="NCBI Taxonomy" id="63363"/>
    <lineage>
        <taxon>Bacteria</taxon>
        <taxon>Pseudomonadati</taxon>
        <taxon>Aquificota</taxon>
        <taxon>Aquificia</taxon>
        <taxon>Aquificales</taxon>
        <taxon>Aquificaceae</taxon>
        <taxon>Aquifex</taxon>
    </lineage>
</organism>
<dbReference type="InterPro" id="IPR036390">
    <property type="entry name" value="WH_DNA-bd_sf"/>
</dbReference>
<dbReference type="AlphaFoldDB" id="A0A7C5Q334"/>
<dbReference type="PANTHER" id="PTHR24567:SF28">
    <property type="entry name" value="LISTERIOLYSIN REGULATORY PROTEIN"/>
    <property type="match status" value="1"/>
</dbReference>
<evidence type="ECO:0000256" key="3">
    <source>
        <dbReference type="ARBA" id="ARBA00023163"/>
    </source>
</evidence>
<dbReference type="CDD" id="cd00092">
    <property type="entry name" value="HTH_CRP"/>
    <property type="match status" value="1"/>
</dbReference>
<dbReference type="PROSITE" id="PS50042">
    <property type="entry name" value="CNMP_BINDING_3"/>
    <property type="match status" value="1"/>
</dbReference>
<evidence type="ECO:0000313" key="6">
    <source>
        <dbReference type="EMBL" id="HHJ64253.1"/>
    </source>
</evidence>
<dbReference type="SUPFAM" id="SSF46785">
    <property type="entry name" value="Winged helix' DNA-binding domain"/>
    <property type="match status" value="1"/>
</dbReference>
<dbReference type="Gene3D" id="2.60.120.10">
    <property type="entry name" value="Jelly Rolls"/>
    <property type="match status" value="1"/>
</dbReference>
<feature type="domain" description="Cyclic nucleotide-binding" evidence="4">
    <location>
        <begin position="25"/>
        <end position="129"/>
    </location>
</feature>
<proteinExistence type="predicted"/>
<dbReference type="Pfam" id="PF00027">
    <property type="entry name" value="cNMP_binding"/>
    <property type="match status" value="1"/>
</dbReference>
<dbReference type="InterPro" id="IPR050397">
    <property type="entry name" value="Env_Response_Regulators"/>
</dbReference>
<dbReference type="GO" id="GO:0005829">
    <property type="term" value="C:cytosol"/>
    <property type="evidence" value="ECO:0007669"/>
    <property type="project" value="TreeGrafter"/>
</dbReference>
<name>A0A7C5Q334_AQUAO</name>
<dbReference type="Pfam" id="PF13545">
    <property type="entry name" value="HTH_Crp_2"/>
    <property type="match status" value="1"/>
</dbReference>
<gene>
    <name evidence="6" type="ORF">ENJ61_05025</name>
</gene>
<dbReference type="PROSITE" id="PS51063">
    <property type="entry name" value="HTH_CRP_2"/>
    <property type="match status" value="1"/>
</dbReference>
<dbReference type="InterPro" id="IPR036388">
    <property type="entry name" value="WH-like_DNA-bd_sf"/>
</dbReference>
<dbReference type="SMART" id="SM00100">
    <property type="entry name" value="cNMP"/>
    <property type="match status" value="1"/>
</dbReference>
<dbReference type="FunFam" id="1.10.10.10:FF:000028">
    <property type="entry name" value="Fumarate/nitrate reduction transcriptional regulator Fnr"/>
    <property type="match status" value="1"/>
</dbReference>
<accession>A0A7C5Q334</accession>
<evidence type="ECO:0000259" key="5">
    <source>
        <dbReference type="PROSITE" id="PS51063"/>
    </source>
</evidence>
<dbReference type="Gene3D" id="1.10.10.10">
    <property type="entry name" value="Winged helix-like DNA-binding domain superfamily/Winged helix DNA-binding domain"/>
    <property type="match status" value="1"/>
</dbReference>
<dbReference type="Proteomes" id="UP000885792">
    <property type="component" value="Unassembled WGS sequence"/>
</dbReference>
<dbReference type="InterPro" id="IPR000595">
    <property type="entry name" value="cNMP-bd_dom"/>
</dbReference>
<dbReference type="SUPFAM" id="SSF51206">
    <property type="entry name" value="cAMP-binding domain-like"/>
    <property type="match status" value="1"/>
</dbReference>
<keyword evidence="3" id="KW-0804">Transcription</keyword>
<dbReference type="PANTHER" id="PTHR24567">
    <property type="entry name" value="CRP FAMILY TRANSCRIPTIONAL REGULATORY PROTEIN"/>
    <property type="match status" value="1"/>
</dbReference>
<dbReference type="InterPro" id="IPR018490">
    <property type="entry name" value="cNMP-bd_dom_sf"/>
</dbReference>
<dbReference type="GO" id="GO:0003700">
    <property type="term" value="F:DNA-binding transcription factor activity"/>
    <property type="evidence" value="ECO:0007669"/>
    <property type="project" value="TreeGrafter"/>
</dbReference>
<evidence type="ECO:0000256" key="1">
    <source>
        <dbReference type="ARBA" id="ARBA00023015"/>
    </source>
</evidence>
<dbReference type="InterPro" id="IPR012318">
    <property type="entry name" value="HTH_CRP"/>
</dbReference>
<keyword evidence="2" id="KW-0238">DNA-binding</keyword>
<comment type="caution">
    <text evidence="6">The sequence shown here is derived from an EMBL/GenBank/DDBJ whole genome shotgun (WGS) entry which is preliminary data.</text>
</comment>
<evidence type="ECO:0000256" key="2">
    <source>
        <dbReference type="ARBA" id="ARBA00023125"/>
    </source>
</evidence>